<dbReference type="CDD" id="cd00054">
    <property type="entry name" value="EGF_CA"/>
    <property type="match status" value="1"/>
</dbReference>
<evidence type="ECO:0000256" key="3">
    <source>
        <dbReference type="ARBA" id="ARBA00023157"/>
    </source>
</evidence>
<dbReference type="GO" id="GO:0004674">
    <property type="term" value="F:protein serine/threonine kinase activity"/>
    <property type="evidence" value="ECO:0007669"/>
    <property type="project" value="UniProtKB-EC"/>
</dbReference>
<dbReference type="InterPro" id="IPR000858">
    <property type="entry name" value="S_locus_glycoprot_dom"/>
</dbReference>
<dbReference type="AlphaFoldDB" id="A0AAP0PKL2"/>
<comment type="catalytic activity">
    <reaction evidence="4">
        <text>L-threonyl-[protein] + ATP = O-phospho-L-threonyl-[protein] + ADP + H(+)</text>
        <dbReference type="Rhea" id="RHEA:46608"/>
        <dbReference type="Rhea" id="RHEA-COMP:11060"/>
        <dbReference type="Rhea" id="RHEA-COMP:11605"/>
        <dbReference type="ChEBI" id="CHEBI:15378"/>
        <dbReference type="ChEBI" id="CHEBI:30013"/>
        <dbReference type="ChEBI" id="CHEBI:30616"/>
        <dbReference type="ChEBI" id="CHEBI:61977"/>
        <dbReference type="ChEBI" id="CHEBI:456216"/>
        <dbReference type="EC" id="2.7.11.1"/>
    </reaction>
</comment>
<keyword evidence="2" id="KW-0732">Signal</keyword>
<evidence type="ECO:0000256" key="5">
    <source>
        <dbReference type="ARBA" id="ARBA00048679"/>
    </source>
</evidence>
<evidence type="ECO:0000259" key="9">
    <source>
        <dbReference type="PROSITE" id="PS50948"/>
    </source>
</evidence>
<evidence type="ECO:0000256" key="6">
    <source>
        <dbReference type="PROSITE-ProRule" id="PRU00076"/>
    </source>
</evidence>
<evidence type="ECO:0000256" key="2">
    <source>
        <dbReference type="ARBA" id="ARBA00022729"/>
    </source>
</evidence>
<sequence length="632" mass="70199">MLDVMSMLRNEAATLLNPRQPAFSYLGNEVEEDLPKNNSHEGSHMIAKNQRISDGQTLVSSGGNFVLGFFSPSNSKHRYVGIWYGKVSVKTVVWVANRERPLAEPTGSLVLNNDGSLVVMDWRGGFIPIAYGSDQSVNISAKLLDNGNLILSEGNGISDGRILWQSFDYPTDTFLPGMRSWAESQDQAEQEDPSPGVYSFGSDPNGSAKFFIWQDGTIYWTCWTFRKNSFEFESGPKYRFNYSFETDGDEQYFTYSLSNISVISRLLLDPYGQIKQYVWSEDVEKWNVLWSFPTDHCDVYAPCGANGICNTNSSTLCKCPQGFEPVSPKAWASNSWSDGCQRREKLKCGETGGFLLLKNTKFPDQMQLVAGIGHDISVCEAACRANCSCVAYSSANTSGCLFWSGDLMGLRENYSGLYGEPDIFIRVAASVLVNAKEKELLQFQIATGITAASKFNSKSSFLKEGKGYDMILFSFSSIVTATNNFSEANKLGEGGFGPVYKAWETWKEGTVELLMDPILSESTSAHALDRYIHVALLCVQESAFDRPTMLDVVNMLGNEAAPLLDPKQPAFFFANNVAMCTPEYAHWRARRNFRRENIEEGNRGGDSKGSRWFGGGFSHPIMVRKKGVTIAN</sequence>
<dbReference type="InterPro" id="IPR036426">
    <property type="entry name" value="Bulb-type_lectin_dom_sf"/>
</dbReference>
<keyword evidence="6" id="KW-0245">EGF-like domain</keyword>
<dbReference type="CDD" id="cd00028">
    <property type="entry name" value="B_lectin"/>
    <property type="match status" value="1"/>
</dbReference>
<feature type="domain" description="Apple" evidence="9">
    <location>
        <begin position="348"/>
        <end position="428"/>
    </location>
</feature>
<dbReference type="GO" id="GO:0048544">
    <property type="term" value="P:recognition of pollen"/>
    <property type="evidence" value="ECO:0007669"/>
    <property type="project" value="InterPro"/>
</dbReference>
<dbReference type="Proteomes" id="UP001417504">
    <property type="component" value="Unassembled WGS sequence"/>
</dbReference>
<dbReference type="Gene3D" id="2.90.10.10">
    <property type="entry name" value="Bulb-type lectin domain"/>
    <property type="match status" value="1"/>
</dbReference>
<keyword evidence="3" id="KW-1015">Disulfide bond</keyword>
<accession>A0AAP0PKL2</accession>
<dbReference type="SUPFAM" id="SSF56112">
    <property type="entry name" value="Protein kinase-like (PK-like)"/>
    <property type="match status" value="1"/>
</dbReference>
<dbReference type="PANTHER" id="PTHR32444:SF183">
    <property type="entry name" value="APPLE DOMAIN-CONTAINING PROTEIN"/>
    <property type="match status" value="1"/>
</dbReference>
<evidence type="ECO:0000259" key="7">
    <source>
        <dbReference type="PROSITE" id="PS50026"/>
    </source>
</evidence>
<comment type="catalytic activity">
    <reaction evidence="5">
        <text>L-seryl-[protein] + ATP = O-phospho-L-seryl-[protein] + ADP + H(+)</text>
        <dbReference type="Rhea" id="RHEA:17989"/>
        <dbReference type="Rhea" id="RHEA-COMP:9863"/>
        <dbReference type="Rhea" id="RHEA-COMP:11604"/>
        <dbReference type="ChEBI" id="CHEBI:15378"/>
        <dbReference type="ChEBI" id="CHEBI:29999"/>
        <dbReference type="ChEBI" id="CHEBI:30616"/>
        <dbReference type="ChEBI" id="CHEBI:83421"/>
        <dbReference type="ChEBI" id="CHEBI:456216"/>
        <dbReference type="EC" id="2.7.11.1"/>
    </reaction>
</comment>
<comment type="caution">
    <text evidence="10">The sequence shown here is derived from an EMBL/GenBank/DDBJ whole genome shotgun (WGS) entry which is preliminary data.</text>
</comment>
<dbReference type="SUPFAM" id="SSF51110">
    <property type="entry name" value="alpha-D-mannose-specific plant lectins"/>
    <property type="match status" value="1"/>
</dbReference>
<organism evidence="10 11">
    <name type="scientific">Stephania japonica</name>
    <dbReference type="NCBI Taxonomy" id="461633"/>
    <lineage>
        <taxon>Eukaryota</taxon>
        <taxon>Viridiplantae</taxon>
        <taxon>Streptophyta</taxon>
        <taxon>Embryophyta</taxon>
        <taxon>Tracheophyta</taxon>
        <taxon>Spermatophyta</taxon>
        <taxon>Magnoliopsida</taxon>
        <taxon>Ranunculales</taxon>
        <taxon>Menispermaceae</taxon>
        <taxon>Menispermoideae</taxon>
        <taxon>Cissampelideae</taxon>
        <taxon>Stephania</taxon>
    </lineage>
</organism>
<dbReference type="FunFam" id="2.90.10.10:FF:000005">
    <property type="entry name" value="G-type lectin S-receptor-like serine/threonine-protein kinase"/>
    <property type="match status" value="1"/>
</dbReference>
<comment type="caution">
    <text evidence="6">Lacks conserved residue(s) required for the propagation of feature annotation.</text>
</comment>
<feature type="domain" description="Bulb-type lectin" evidence="8">
    <location>
        <begin position="43"/>
        <end position="164"/>
    </location>
</feature>
<dbReference type="EC" id="2.7.11.1" evidence="1"/>
<dbReference type="InterPro" id="IPR011009">
    <property type="entry name" value="Kinase-like_dom_sf"/>
</dbReference>
<evidence type="ECO:0000313" key="11">
    <source>
        <dbReference type="Proteomes" id="UP001417504"/>
    </source>
</evidence>
<evidence type="ECO:0000313" key="10">
    <source>
        <dbReference type="EMBL" id="KAK9144206.1"/>
    </source>
</evidence>
<dbReference type="Pfam" id="PF08276">
    <property type="entry name" value="PAN_2"/>
    <property type="match status" value="1"/>
</dbReference>
<dbReference type="SMART" id="SM00108">
    <property type="entry name" value="B_lectin"/>
    <property type="match status" value="1"/>
</dbReference>
<name>A0AAP0PKL2_9MAGN</name>
<dbReference type="PROSITE" id="PS50948">
    <property type="entry name" value="PAN"/>
    <property type="match status" value="1"/>
</dbReference>
<dbReference type="PROSITE" id="PS50026">
    <property type="entry name" value="EGF_3"/>
    <property type="match status" value="1"/>
</dbReference>
<reference evidence="10 11" key="1">
    <citation type="submission" date="2024-01" db="EMBL/GenBank/DDBJ databases">
        <title>Genome assemblies of Stephania.</title>
        <authorList>
            <person name="Yang L."/>
        </authorList>
    </citation>
    <scope>NUCLEOTIDE SEQUENCE [LARGE SCALE GENOMIC DNA]</scope>
    <source>
        <strain evidence="10">QJT</strain>
        <tissue evidence="10">Leaf</tissue>
    </source>
</reference>
<keyword evidence="11" id="KW-1185">Reference proteome</keyword>
<evidence type="ECO:0000259" key="8">
    <source>
        <dbReference type="PROSITE" id="PS50927"/>
    </source>
</evidence>
<dbReference type="CDD" id="cd01098">
    <property type="entry name" value="PAN_AP_plant"/>
    <property type="match status" value="1"/>
</dbReference>
<dbReference type="Gene3D" id="3.30.200.20">
    <property type="entry name" value="Phosphorylase Kinase, domain 1"/>
    <property type="match status" value="1"/>
</dbReference>
<protein>
    <recommendedName>
        <fullName evidence="1">non-specific serine/threonine protein kinase</fullName>
        <ecNumber evidence="1">2.7.11.1</ecNumber>
    </recommendedName>
</protein>
<evidence type="ECO:0000256" key="4">
    <source>
        <dbReference type="ARBA" id="ARBA00047899"/>
    </source>
</evidence>
<dbReference type="PANTHER" id="PTHR32444">
    <property type="entry name" value="BULB-TYPE LECTIN DOMAIN-CONTAINING PROTEIN"/>
    <property type="match status" value="1"/>
</dbReference>
<feature type="domain" description="EGF-like" evidence="7">
    <location>
        <begin position="293"/>
        <end position="329"/>
    </location>
</feature>
<gene>
    <name evidence="10" type="ORF">Sjap_004109</name>
</gene>
<dbReference type="EMBL" id="JBBNAE010000002">
    <property type="protein sequence ID" value="KAK9144206.1"/>
    <property type="molecule type" value="Genomic_DNA"/>
</dbReference>
<dbReference type="Pfam" id="PF01453">
    <property type="entry name" value="B_lectin"/>
    <property type="match status" value="1"/>
</dbReference>
<dbReference type="Pfam" id="PF00954">
    <property type="entry name" value="S_locus_glycop"/>
    <property type="match status" value="1"/>
</dbReference>
<dbReference type="InterPro" id="IPR000742">
    <property type="entry name" value="EGF"/>
</dbReference>
<proteinExistence type="predicted"/>
<dbReference type="PROSITE" id="PS50927">
    <property type="entry name" value="BULB_LECTIN"/>
    <property type="match status" value="1"/>
</dbReference>
<dbReference type="InterPro" id="IPR001480">
    <property type="entry name" value="Bulb-type_lectin_dom"/>
</dbReference>
<evidence type="ECO:0000256" key="1">
    <source>
        <dbReference type="ARBA" id="ARBA00012513"/>
    </source>
</evidence>
<dbReference type="InterPro" id="IPR003609">
    <property type="entry name" value="Pan_app"/>
</dbReference>